<evidence type="ECO:0000256" key="1">
    <source>
        <dbReference type="SAM" id="Phobius"/>
    </source>
</evidence>
<evidence type="ECO:0000313" key="3">
    <source>
        <dbReference type="Proteomes" id="UP000637359"/>
    </source>
</evidence>
<protein>
    <submittedName>
        <fullName evidence="2">DUF3021 domain-containing protein</fullName>
    </submittedName>
</protein>
<dbReference type="EMBL" id="JACOOL010000012">
    <property type="protein sequence ID" value="MBC5638079.1"/>
    <property type="molecule type" value="Genomic_DNA"/>
</dbReference>
<comment type="caution">
    <text evidence="2">The sequence shown here is derived from an EMBL/GenBank/DDBJ whole genome shotgun (WGS) entry which is preliminary data.</text>
</comment>
<dbReference type="Pfam" id="PF11457">
    <property type="entry name" value="DUF3021"/>
    <property type="match status" value="1"/>
</dbReference>
<dbReference type="RefSeq" id="WP_186870787.1">
    <property type="nucleotide sequence ID" value="NZ_JACOOL010000012.1"/>
</dbReference>
<feature type="transmembrane region" description="Helical" evidence="1">
    <location>
        <begin position="9"/>
        <end position="27"/>
    </location>
</feature>
<evidence type="ECO:0000313" key="2">
    <source>
        <dbReference type="EMBL" id="MBC5638079.1"/>
    </source>
</evidence>
<dbReference type="Proteomes" id="UP000637359">
    <property type="component" value="Unassembled WGS sequence"/>
</dbReference>
<keyword evidence="1" id="KW-0472">Membrane</keyword>
<keyword evidence="3" id="KW-1185">Reference proteome</keyword>
<dbReference type="AlphaFoldDB" id="A0A923L7Z9"/>
<name>A0A923L7Z9_9BACI</name>
<keyword evidence="1" id="KW-1133">Transmembrane helix</keyword>
<feature type="transmembrane region" description="Helical" evidence="1">
    <location>
        <begin position="39"/>
        <end position="60"/>
    </location>
</feature>
<accession>A0A923L7Z9</accession>
<gene>
    <name evidence="2" type="ORF">H8S33_14875</name>
</gene>
<sequence length="136" mass="15552">MIMEGIRRSIYGIAFGGIITFIAITIVNFTDTNTSVSQIWLYMLCTFVLGIYFGLSSLIFSDNGWSMLIQTIVHFTVSIIVYLIIALSAGWVPLRLFPILLTSFIFIGIYTLNWTGYYLYFKKVEKSMNANLKKKM</sequence>
<dbReference type="InterPro" id="IPR021560">
    <property type="entry name" value="DUF3021"/>
</dbReference>
<feature type="transmembrane region" description="Helical" evidence="1">
    <location>
        <begin position="97"/>
        <end position="120"/>
    </location>
</feature>
<reference evidence="2" key="1">
    <citation type="submission" date="2020-08" db="EMBL/GenBank/DDBJ databases">
        <title>Genome public.</title>
        <authorList>
            <person name="Liu C."/>
            <person name="Sun Q."/>
        </authorList>
    </citation>
    <scope>NUCLEOTIDE SEQUENCE</scope>
    <source>
        <strain evidence="2">BX22</strain>
    </source>
</reference>
<organism evidence="2 3">
    <name type="scientific">Ornithinibacillus hominis</name>
    <dbReference type="NCBI Taxonomy" id="2763055"/>
    <lineage>
        <taxon>Bacteria</taxon>
        <taxon>Bacillati</taxon>
        <taxon>Bacillota</taxon>
        <taxon>Bacilli</taxon>
        <taxon>Bacillales</taxon>
        <taxon>Bacillaceae</taxon>
        <taxon>Ornithinibacillus</taxon>
    </lineage>
</organism>
<feature type="transmembrane region" description="Helical" evidence="1">
    <location>
        <begin position="72"/>
        <end position="91"/>
    </location>
</feature>
<proteinExistence type="predicted"/>
<keyword evidence="1" id="KW-0812">Transmembrane</keyword>